<gene>
    <name evidence="2" type="ORF">F5878DRAFT_511546</name>
</gene>
<dbReference type="AlphaFoldDB" id="A0AA38NZQ4"/>
<evidence type="ECO:0000313" key="3">
    <source>
        <dbReference type="Proteomes" id="UP001163846"/>
    </source>
</evidence>
<feature type="region of interest" description="Disordered" evidence="1">
    <location>
        <begin position="1"/>
        <end position="48"/>
    </location>
</feature>
<dbReference type="Proteomes" id="UP001163846">
    <property type="component" value="Unassembled WGS sequence"/>
</dbReference>
<feature type="non-terminal residue" evidence="2">
    <location>
        <position position="1"/>
    </location>
</feature>
<keyword evidence="3" id="KW-1185">Reference proteome</keyword>
<comment type="caution">
    <text evidence="2">The sequence shown here is derived from an EMBL/GenBank/DDBJ whole genome shotgun (WGS) entry which is preliminary data.</text>
</comment>
<feature type="non-terminal residue" evidence="2">
    <location>
        <position position="227"/>
    </location>
</feature>
<accession>A0AA38NZQ4</accession>
<dbReference type="EMBL" id="MU806660">
    <property type="protein sequence ID" value="KAJ3833630.1"/>
    <property type="molecule type" value="Genomic_DNA"/>
</dbReference>
<feature type="compositionally biased region" description="Polar residues" evidence="1">
    <location>
        <begin position="1"/>
        <end position="13"/>
    </location>
</feature>
<sequence length="227" mass="25267">SADSETIPVSNSPVAGIVSTPNSDSTVSASDDVSSNTSSATKPLPSSSAAFPLSTDAVDLTDCPRWLSDAYEALTAENSPQDPLWRKALCDLVTFERYHSFKNPNGNGSTFPPTGRPQAFTWWFQNRKTVSRLPPDDKFGTLAEFSSQLWTWYSMINPEWRERDISGRIVVNGSGEGDWDEFDRSGQNGMLSLVVSLHWWYQHLESPSSDWLLGLRDISWVLSELVK</sequence>
<evidence type="ECO:0000313" key="2">
    <source>
        <dbReference type="EMBL" id="KAJ3833630.1"/>
    </source>
</evidence>
<name>A0AA38NZQ4_9AGAR</name>
<organism evidence="2 3">
    <name type="scientific">Lentinula raphanica</name>
    <dbReference type="NCBI Taxonomy" id="153919"/>
    <lineage>
        <taxon>Eukaryota</taxon>
        <taxon>Fungi</taxon>
        <taxon>Dikarya</taxon>
        <taxon>Basidiomycota</taxon>
        <taxon>Agaricomycotina</taxon>
        <taxon>Agaricomycetes</taxon>
        <taxon>Agaricomycetidae</taxon>
        <taxon>Agaricales</taxon>
        <taxon>Marasmiineae</taxon>
        <taxon>Omphalotaceae</taxon>
        <taxon>Lentinula</taxon>
    </lineage>
</organism>
<protein>
    <submittedName>
        <fullName evidence="2">Uncharacterized protein</fullName>
    </submittedName>
</protein>
<evidence type="ECO:0000256" key="1">
    <source>
        <dbReference type="SAM" id="MobiDB-lite"/>
    </source>
</evidence>
<proteinExistence type="predicted"/>
<feature type="compositionally biased region" description="Low complexity" evidence="1">
    <location>
        <begin position="22"/>
        <end position="48"/>
    </location>
</feature>
<reference evidence="2" key="1">
    <citation type="submission" date="2022-08" db="EMBL/GenBank/DDBJ databases">
        <authorList>
            <consortium name="DOE Joint Genome Institute"/>
            <person name="Min B."/>
            <person name="Riley R."/>
            <person name="Sierra-Patev S."/>
            <person name="Naranjo-Ortiz M."/>
            <person name="Looney B."/>
            <person name="Konkel Z."/>
            <person name="Slot J.C."/>
            <person name="Sakamoto Y."/>
            <person name="Steenwyk J.L."/>
            <person name="Rokas A."/>
            <person name="Carro J."/>
            <person name="Camarero S."/>
            <person name="Ferreira P."/>
            <person name="Molpeceres G."/>
            <person name="Ruiz-Duenas F.J."/>
            <person name="Serrano A."/>
            <person name="Henrissat B."/>
            <person name="Drula E."/>
            <person name="Hughes K.W."/>
            <person name="Mata J.L."/>
            <person name="Ishikawa N.K."/>
            <person name="Vargas-Isla R."/>
            <person name="Ushijima S."/>
            <person name="Smith C.A."/>
            <person name="Ahrendt S."/>
            <person name="Andreopoulos W."/>
            <person name="He G."/>
            <person name="Labutti K."/>
            <person name="Lipzen A."/>
            <person name="Ng V."/>
            <person name="Sandor L."/>
            <person name="Barry K."/>
            <person name="Martinez A.T."/>
            <person name="Xiao Y."/>
            <person name="Gibbons J.G."/>
            <person name="Terashima K."/>
            <person name="Hibbett D.S."/>
            <person name="Grigoriev I.V."/>
        </authorList>
    </citation>
    <scope>NUCLEOTIDE SEQUENCE</scope>
    <source>
        <strain evidence="2">TFB9207</strain>
    </source>
</reference>